<dbReference type="Pfam" id="PF13499">
    <property type="entry name" value="EF-hand_7"/>
    <property type="match status" value="1"/>
</dbReference>
<dbReference type="Proteomes" id="UP000887566">
    <property type="component" value="Unplaced"/>
</dbReference>
<dbReference type="SUPFAM" id="SSF81665">
    <property type="entry name" value="Calcium ATPase, transmembrane domain M"/>
    <property type="match status" value="1"/>
</dbReference>
<dbReference type="GO" id="GO:0005802">
    <property type="term" value="C:trans-Golgi network"/>
    <property type="evidence" value="ECO:0007669"/>
    <property type="project" value="TreeGrafter"/>
</dbReference>
<evidence type="ECO:0000256" key="13">
    <source>
        <dbReference type="ARBA" id="ARBA00022801"/>
    </source>
</evidence>
<dbReference type="CDD" id="cd02073">
    <property type="entry name" value="P-type_ATPase_APLT_Dnf-like"/>
    <property type="match status" value="1"/>
</dbReference>
<dbReference type="FunFam" id="1.20.1540.10:FF:000007">
    <property type="entry name" value="Rhomboid like 2"/>
    <property type="match status" value="1"/>
</dbReference>
<dbReference type="FunFam" id="3.40.1110.10:FF:000087">
    <property type="entry name" value="Phospholipid-transporting ATPase"/>
    <property type="match status" value="1"/>
</dbReference>
<evidence type="ECO:0000256" key="6">
    <source>
        <dbReference type="ARBA" id="ARBA00009045"/>
    </source>
</evidence>
<evidence type="ECO:0000256" key="25">
    <source>
        <dbReference type="PIRSR" id="PIRSR606539-2"/>
    </source>
</evidence>
<dbReference type="GO" id="GO:0004252">
    <property type="term" value="F:serine-type endopeptidase activity"/>
    <property type="evidence" value="ECO:0007669"/>
    <property type="project" value="InterPro"/>
</dbReference>
<dbReference type="GO" id="GO:0005524">
    <property type="term" value="F:ATP binding"/>
    <property type="evidence" value="ECO:0007669"/>
    <property type="project" value="UniProtKB-UniRule"/>
</dbReference>
<organism evidence="29 30">
    <name type="scientific">Plectus sambesii</name>
    <dbReference type="NCBI Taxonomy" id="2011161"/>
    <lineage>
        <taxon>Eukaryota</taxon>
        <taxon>Metazoa</taxon>
        <taxon>Ecdysozoa</taxon>
        <taxon>Nematoda</taxon>
        <taxon>Chromadorea</taxon>
        <taxon>Plectida</taxon>
        <taxon>Plectina</taxon>
        <taxon>Plectoidea</taxon>
        <taxon>Plectidae</taxon>
        <taxon>Plectus</taxon>
    </lineage>
</organism>
<evidence type="ECO:0000256" key="15">
    <source>
        <dbReference type="ARBA" id="ARBA00022837"/>
    </source>
</evidence>
<feature type="transmembrane region" description="Helical" evidence="27">
    <location>
        <begin position="367"/>
        <end position="391"/>
    </location>
</feature>
<feature type="binding site" evidence="26">
    <location>
        <position position="1159"/>
    </location>
    <ligand>
        <name>Mg(2+)</name>
        <dbReference type="ChEBI" id="CHEBI:18420"/>
    </ligand>
</feature>
<dbReference type="PANTHER" id="PTHR24092">
    <property type="entry name" value="PROBABLE PHOSPHOLIPID-TRANSPORTING ATPASE"/>
    <property type="match status" value="1"/>
</dbReference>
<dbReference type="InterPro" id="IPR018247">
    <property type="entry name" value="EF_Hand_1_Ca_BS"/>
</dbReference>
<evidence type="ECO:0000256" key="18">
    <source>
        <dbReference type="ARBA" id="ARBA00022967"/>
    </source>
</evidence>
<evidence type="ECO:0000256" key="8">
    <source>
        <dbReference type="ARBA" id="ARBA00022553"/>
    </source>
</evidence>
<dbReference type="InterPro" id="IPR035952">
    <property type="entry name" value="Rhomboid-like_sf"/>
</dbReference>
<dbReference type="PROSITE" id="PS50222">
    <property type="entry name" value="EF_HAND_2"/>
    <property type="match status" value="2"/>
</dbReference>
<feature type="binding site" evidence="25">
    <location>
        <position position="1041"/>
    </location>
    <ligand>
        <name>ATP</name>
        <dbReference type="ChEBI" id="CHEBI:30616"/>
    </ligand>
</feature>
<feature type="domain" description="EF-hand" evidence="28">
    <location>
        <begin position="189"/>
        <end position="224"/>
    </location>
</feature>
<dbReference type="InterPro" id="IPR032630">
    <property type="entry name" value="P_typ_ATPase_c"/>
</dbReference>
<dbReference type="GO" id="GO:0006412">
    <property type="term" value="P:translation"/>
    <property type="evidence" value="ECO:0007669"/>
    <property type="project" value="InterPro"/>
</dbReference>
<dbReference type="Gene3D" id="1.20.1540.10">
    <property type="entry name" value="Rhomboid-like"/>
    <property type="match status" value="1"/>
</dbReference>
<dbReference type="NCBIfam" id="TIGR01031">
    <property type="entry name" value="rpmF_bact"/>
    <property type="match status" value="1"/>
</dbReference>
<feature type="transmembrane region" description="Helical" evidence="27">
    <location>
        <begin position="1221"/>
        <end position="1239"/>
    </location>
</feature>
<dbReference type="InterPro" id="IPR002677">
    <property type="entry name" value="Ribosomal_bL32"/>
</dbReference>
<evidence type="ECO:0000313" key="29">
    <source>
        <dbReference type="Proteomes" id="UP000887566"/>
    </source>
</evidence>
<evidence type="ECO:0000259" key="28">
    <source>
        <dbReference type="PROSITE" id="PS50222"/>
    </source>
</evidence>
<keyword evidence="14" id="KW-0720">Serine protease</keyword>
<dbReference type="InterPro" id="IPR001757">
    <property type="entry name" value="P_typ_ATPase"/>
</dbReference>
<keyword evidence="11 26" id="KW-0479">Metal-binding</keyword>
<dbReference type="GO" id="GO:0140326">
    <property type="term" value="F:ATPase-coupled intramembrane lipid transporter activity"/>
    <property type="evidence" value="ECO:0007669"/>
    <property type="project" value="UniProtKB-EC"/>
</dbReference>
<evidence type="ECO:0000256" key="9">
    <source>
        <dbReference type="ARBA" id="ARBA00022670"/>
    </source>
</evidence>
<dbReference type="InterPro" id="IPR008250">
    <property type="entry name" value="ATPase_P-typ_transduc_dom_A_sf"/>
</dbReference>
<feature type="binding site" evidence="25">
    <location>
        <position position="1135"/>
    </location>
    <ligand>
        <name>ATP</name>
        <dbReference type="ChEBI" id="CHEBI:30616"/>
    </ligand>
</feature>
<keyword evidence="20 27" id="KW-1133">Transmembrane helix</keyword>
<dbReference type="InterPro" id="IPR032631">
    <property type="entry name" value="P-type_ATPase_N"/>
</dbReference>
<feature type="transmembrane region" description="Helical" evidence="27">
    <location>
        <begin position="1329"/>
        <end position="1352"/>
    </location>
</feature>
<feature type="transmembrane region" description="Helical" evidence="27">
    <location>
        <begin position="718"/>
        <end position="739"/>
    </location>
</feature>
<evidence type="ECO:0000256" key="16">
    <source>
        <dbReference type="ARBA" id="ARBA00022840"/>
    </source>
</evidence>
<dbReference type="SMART" id="SM00054">
    <property type="entry name" value="EFh"/>
    <property type="match status" value="2"/>
</dbReference>
<dbReference type="PANTHER" id="PTHR24092:SF150">
    <property type="entry name" value="PHOSPHOLIPID-TRANSPORTING ATPASE"/>
    <property type="match status" value="1"/>
</dbReference>
<keyword evidence="13" id="KW-0378">Hydrolase</keyword>
<feature type="domain" description="EF-hand" evidence="28">
    <location>
        <begin position="151"/>
        <end position="186"/>
    </location>
</feature>
<proteinExistence type="inferred from homology"/>
<dbReference type="Pfam" id="PF13246">
    <property type="entry name" value="Cation_ATPase"/>
    <property type="match status" value="1"/>
</dbReference>
<evidence type="ECO:0000256" key="12">
    <source>
        <dbReference type="ARBA" id="ARBA00022741"/>
    </source>
</evidence>
<evidence type="ECO:0000313" key="30">
    <source>
        <dbReference type="WBParaSite" id="PSAMB.scaffold2size251193.g769.t1"/>
    </source>
</evidence>
<evidence type="ECO:0000256" key="7">
    <source>
        <dbReference type="ARBA" id="ARBA00022475"/>
    </source>
</evidence>
<comment type="cofactor">
    <cofactor evidence="26">
        <name>Mg(2+)</name>
        <dbReference type="ChEBI" id="CHEBI:18420"/>
    </cofactor>
</comment>
<dbReference type="Gene3D" id="3.40.1110.10">
    <property type="entry name" value="Calcium-transporting ATPase, cytoplasmic domain N"/>
    <property type="match status" value="1"/>
</dbReference>
<evidence type="ECO:0000256" key="5">
    <source>
        <dbReference type="ARBA" id="ARBA00008560"/>
    </source>
</evidence>
<dbReference type="GO" id="GO:0005509">
    <property type="term" value="F:calcium ion binding"/>
    <property type="evidence" value="ECO:0007669"/>
    <property type="project" value="InterPro"/>
</dbReference>
<accession>A0A914W4H3</accession>
<dbReference type="InterPro" id="IPR022764">
    <property type="entry name" value="Peptidase_S54_rhomboid_dom"/>
</dbReference>
<evidence type="ECO:0000256" key="1">
    <source>
        <dbReference type="ARBA" id="ARBA00000156"/>
    </source>
</evidence>
<keyword evidence="22" id="KW-0687">Ribonucleoprotein</keyword>
<dbReference type="Pfam" id="PF01694">
    <property type="entry name" value="Rhomboid"/>
    <property type="match status" value="1"/>
</dbReference>
<keyword evidence="18 27" id="KW-1278">Translocase</keyword>
<feature type="binding site" evidence="26">
    <location>
        <position position="1155"/>
    </location>
    <ligand>
        <name>Mg(2+)</name>
        <dbReference type="ChEBI" id="CHEBI:18420"/>
    </ligand>
</feature>
<evidence type="ECO:0000256" key="21">
    <source>
        <dbReference type="ARBA" id="ARBA00023136"/>
    </source>
</evidence>
<feature type="transmembrane region" description="Helical" evidence="27">
    <location>
        <begin position="1404"/>
        <end position="1423"/>
    </location>
</feature>
<name>A0A914W4H3_9BILA</name>
<evidence type="ECO:0000256" key="2">
    <source>
        <dbReference type="ARBA" id="ARBA00004141"/>
    </source>
</evidence>
<feature type="binding site" evidence="25">
    <location>
        <position position="959"/>
    </location>
    <ligand>
        <name>ATP</name>
        <dbReference type="ChEBI" id="CHEBI:30616"/>
    </ligand>
</feature>
<feature type="transmembrane region" description="Helical" evidence="27">
    <location>
        <begin position="260"/>
        <end position="278"/>
    </location>
</feature>
<evidence type="ECO:0000256" key="3">
    <source>
        <dbReference type="ARBA" id="ARBA00004236"/>
    </source>
</evidence>
<dbReference type="PROSITE" id="PS00018">
    <property type="entry name" value="EF_HAND_1"/>
    <property type="match status" value="1"/>
</dbReference>
<feature type="binding site" evidence="25">
    <location>
        <position position="1129"/>
    </location>
    <ligand>
        <name>ATP</name>
        <dbReference type="ChEBI" id="CHEBI:30616"/>
    </ligand>
</feature>
<keyword evidence="9" id="KW-0645">Protease</keyword>
<reference evidence="30" key="1">
    <citation type="submission" date="2022-11" db="UniProtKB">
        <authorList>
            <consortium name="WormBaseParasite"/>
        </authorList>
    </citation>
    <scope>IDENTIFICATION</scope>
</reference>
<dbReference type="InterPro" id="IPR011992">
    <property type="entry name" value="EF-hand-dom_pair"/>
</dbReference>
<feature type="transmembrane region" description="Helical" evidence="27">
    <location>
        <begin position="521"/>
        <end position="537"/>
    </location>
</feature>
<keyword evidence="15" id="KW-0106">Calcium</keyword>
<dbReference type="InterPro" id="IPR006539">
    <property type="entry name" value="P-type_ATPase_IV"/>
</dbReference>
<dbReference type="CDD" id="cd00051">
    <property type="entry name" value="EFh"/>
    <property type="match status" value="1"/>
</dbReference>
<dbReference type="Pfam" id="PF16209">
    <property type="entry name" value="PhoLip_ATPase_N"/>
    <property type="match status" value="1"/>
</dbReference>
<feature type="transmembrane region" description="Helical" evidence="27">
    <location>
        <begin position="397"/>
        <end position="418"/>
    </location>
</feature>
<dbReference type="FunFam" id="2.70.150.10:FF:000021">
    <property type="entry name" value="Phospholipid-transporting ATPase"/>
    <property type="match status" value="1"/>
</dbReference>
<dbReference type="Pfam" id="PF16212">
    <property type="entry name" value="PhoLip_ATPase_C"/>
    <property type="match status" value="1"/>
</dbReference>
<feature type="transmembrane region" description="Helical" evidence="27">
    <location>
        <begin position="312"/>
        <end position="336"/>
    </location>
</feature>
<dbReference type="InterPro" id="IPR036412">
    <property type="entry name" value="HAD-like_sf"/>
</dbReference>
<keyword evidence="21 27" id="KW-0472">Membrane</keyword>
<dbReference type="InterPro" id="IPR023298">
    <property type="entry name" value="ATPase_P-typ_TM_dom_sf"/>
</dbReference>
<dbReference type="InterPro" id="IPR023299">
    <property type="entry name" value="ATPase_P-typ_cyto_dom_N"/>
</dbReference>
<evidence type="ECO:0000256" key="27">
    <source>
        <dbReference type="RuleBase" id="RU362033"/>
    </source>
</evidence>
<evidence type="ECO:0000256" key="19">
    <source>
        <dbReference type="ARBA" id="ARBA00022980"/>
    </source>
</evidence>
<feature type="binding site" evidence="25">
    <location>
        <position position="901"/>
    </location>
    <ligand>
        <name>ATP</name>
        <dbReference type="ChEBI" id="CHEBI:30616"/>
    </ligand>
</feature>
<dbReference type="InterPro" id="IPR011332">
    <property type="entry name" value="Ribosomal_zn-bd"/>
</dbReference>
<evidence type="ECO:0000256" key="24">
    <source>
        <dbReference type="ARBA" id="ARBA00051303"/>
    </source>
</evidence>
<dbReference type="InterPro" id="IPR023214">
    <property type="entry name" value="HAD_sf"/>
</dbReference>
<feature type="binding site" evidence="25">
    <location>
        <position position="1040"/>
    </location>
    <ligand>
        <name>ATP</name>
        <dbReference type="ChEBI" id="CHEBI:30616"/>
    </ligand>
</feature>
<dbReference type="SUPFAM" id="SSF57829">
    <property type="entry name" value="Zn-binding ribosomal proteins"/>
    <property type="match status" value="1"/>
</dbReference>
<feature type="binding site" evidence="25">
    <location>
        <position position="1159"/>
    </location>
    <ligand>
        <name>ATP</name>
        <dbReference type="ChEBI" id="CHEBI:30616"/>
    </ligand>
</feature>
<evidence type="ECO:0000256" key="4">
    <source>
        <dbReference type="ARBA" id="ARBA00008109"/>
    </source>
</evidence>
<dbReference type="SUPFAM" id="SSF81660">
    <property type="entry name" value="Metal cation-transporting ATPase, ATP-binding domain N"/>
    <property type="match status" value="1"/>
</dbReference>
<dbReference type="FunFam" id="3.40.50.1000:FF:000190">
    <property type="entry name" value="Phospholipid-transporting ATPase"/>
    <property type="match status" value="1"/>
</dbReference>
<dbReference type="SUPFAM" id="SSF56784">
    <property type="entry name" value="HAD-like"/>
    <property type="match status" value="1"/>
</dbReference>
<feature type="transmembrane region" description="Helical" evidence="27">
    <location>
        <begin position="1359"/>
        <end position="1384"/>
    </location>
</feature>
<evidence type="ECO:0000256" key="26">
    <source>
        <dbReference type="PIRSR" id="PIRSR606539-3"/>
    </source>
</evidence>
<feature type="transmembrane region" description="Helical" evidence="27">
    <location>
        <begin position="1245"/>
        <end position="1265"/>
    </location>
</feature>
<keyword evidence="8" id="KW-0597">Phosphoprotein</keyword>
<dbReference type="Gene3D" id="3.40.50.1000">
    <property type="entry name" value="HAD superfamily/HAD-like"/>
    <property type="match status" value="1"/>
</dbReference>
<comment type="catalytic activity">
    <reaction evidence="24">
        <text>a 1,2-diacyl-sn-glycero-3-phospho-L-serine(out) + ATP + H2O = a 1,2-diacyl-sn-glycero-3-phospho-L-serine(in) + ADP + phosphate + H(+)</text>
        <dbReference type="Rhea" id="RHEA:38567"/>
        <dbReference type="ChEBI" id="CHEBI:15377"/>
        <dbReference type="ChEBI" id="CHEBI:15378"/>
        <dbReference type="ChEBI" id="CHEBI:30616"/>
        <dbReference type="ChEBI" id="CHEBI:43474"/>
        <dbReference type="ChEBI" id="CHEBI:57262"/>
        <dbReference type="ChEBI" id="CHEBI:456216"/>
    </reaction>
    <physiologicalReaction direction="left-to-right" evidence="24">
        <dbReference type="Rhea" id="RHEA:38568"/>
    </physiologicalReaction>
</comment>
<dbReference type="SUPFAM" id="SSF47473">
    <property type="entry name" value="EF-hand"/>
    <property type="match status" value="1"/>
</dbReference>
<keyword evidence="7" id="KW-1003">Cell membrane</keyword>
<dbReference type="GO" id="GO:0000287">
    <property type="term" value="F:magnesium ion binding"/>
    <property type="evidence" value="ECO:0007669"/>
    <property type="project" value="UniProtKB-UniRule"/>
</dbReference>
<keyword evidence="16 25" id="KW-0067">ATP-binding</keyword>
<dbReference type="EC" id="7.6.2.1" evidence="27"/>
<evidence type="ECO:0000256" key="22">
    <source>
        <dbReference type="ARBA" id="ARBA00023274"/>
    </source>
</evidence>
<evidence type="ECO:0000256" key="23">
    <source>
        <dbReference type="ARBA" id="ARBA00034036"/>
    </source>
</evidence>
<comment type="similarity">
    <text evidence="6">Belongs to the peptidase S54 family.</text>
</comment>
<dbReference type="WBParaSite" id="PSAMB.scaffold2size251193.g769.t1">
    <property type="protein sequence ID" value="PSAMB.scaffold2size251193.g769.t1"/>
    <property type="gene ID" value="PSAMB.scaffold2size251193.g769"/>
</dbReference>
<dbReference type="GO" id="GO:0045332">
    <property type="term" value="P:phospholipid translocation"/>
    <property type="evidence" value="ECO:0007669"/>
    <property type="project" value="TreeGrafter"/>
</dbReference>
<keyword evidence="29" id="KW-1185">Reference proteome</keyword>
<feature type="binding site" evidence="25">
    <location>
        <position position="1039"/>
    </location>
    <ligand>
        <name>ATP</name>
        <dbReference type="ChEBI" id="CHEBI:30616"/>
    </ligand>
</feature>
<protein>
    <recommendedName>
        <fullName evidence="27">Phospholipid-transporting ATPase</fullName>
        <ecNumber evidence="27">7.6.2.1</ecNumber>
    </recommendedName>
</protein>
<dbReference type="GO" id="GO:0005886">
    <property type="term" value="C:plasma membrane"/>
    <property type="evidence" value="ECO:0007669"/>
    <property type="project" value="UniProtKB-SubCell"/>
</dbReference>
<keyword evidence="19" id="KW-0689">Ribosomal protein</keyword>
<feature type="transmembrane region" description="Helical" evidence="27">
    <location>
        <begin position="1295"/>
        <end position="1317"/>
    </location>
</feature>
<dbReference type="InterPro" id="IPR002048">
    <property type="entry name" value="EF_hand_dom"/>
</dbReference>
<dbReference type="Gene3D" id="2.70.150.10">
    <property type="entry name" value="Calcium-transporting ATPase, cytoplasmic transduction domain A"/>
    <property type="match status" value="1"/>
</dbReference>
<feature type="binding site" evidence="25">
    <location>
        <position position="924"/>
    </location>
    <ligand>
        <name>ATP</name>
        <dbReference type="ChEBI" id="CHEBI:30616"/>
    </ligand>
</feature>
<feature type="binding site" evidence="25">
    <location>
        <position position="860"/>
    </location>
    <ligand>
        <name>ATP</name>
        <dbReference type="ChEBI" id="CHEBI:30616"/>
    </ligand>
</feature>
<dbReference type="GO" id="GO:0003735">
    <property type="term" value="F:structural constituent of ribosome"/>
    <property type="evidence" value="ECO:0007669"/>
    <property type="project" value="InterPro"/>
</dbReference>
<dbReference type="Gene3D" id="1.10.238.10">
    <property type="entry name" value="EF-hand"/>
    <property type="match status" value="1"/>
</dbReference>
<dbReference type="GO" id="GO:0016887">
    <property type="term" value="F:ATP hydrolysis activity"/>
    <property type="evidence" value="ECO:0007669"/>
    <property type="project" value="InterPro"/>
</dbReference>
<feature type="transmembrane region" description="Helical" evidence="27">
    <location>
        <begin position="430"/>
        <end position="448"/>
    </location>
</feature>
<comment type="catalytic activity">
    <reaction evidence="23 27">
        <text>ATP + H2O + phospholipidSide 1 = ADP + phosphate + phospholipidSide 2.</text>
        <dbReference type="EC" id="7.6.2.1"/>
    </reaction>
</comment>
<dbReference type="SUPFAM" id="SSF81653">
    <property type="entry name" value="Calcium ATPase, transduction domain A"/>
    <property type="match status" value="1"/>
</dbReference>
<feature type="transmembrane region" description="Helical" evidence="27">
    <location>
        <begin position="342"/>
        <end position="360"/>
    </location>
</feature>
<dbReference type="NCBIfam" id="TIGR01494">
    <property type="entry name" value="ATPase_P-type"/>
    <property type="match status" value="1"/>
</dbReference>
<feature type="transmembrane region" description="Helical" evidence="27">
    <location>
        <begin position="460"/>
        <end position="480"/>
    </location>
</feature>
<evidence type="ECO:0000256" key="11">
    <source>
        <dbReference type="ARBA" id="ARBA00022723"/>
    </source>
</evidence>
<comment type="similarity">
    <text evidence="4 27">Belongs to the cation transport ATPase (P-type) (TC 3.A.3) family. Type IV subfamily.</text>
</comment>
<dbReference type="NCBIfam" id="TIGR01652">
    <property type="entry name" value="ATPase-Plipid"/>
    <property type="match status" value="1"/>
</dbReference>
<dbReference type="GO" id="GO:0015934">
    <property type="term" value="C:large ribosomal subunit"/>
    <property type="evidence" value="ECO:0007669"/>
    <property type="project" value="InterPro"/>
</dbReference>
<comment type="subcellular location">
    <subcellularLocation>
        <location evidence="3">Cell membrane</location>
    </subcellularLocation>
    <subcellularLocation>
        <location evidence="2 27">Membrane</location>
        <topology evidence="2 27">Multi-pass membrane protein</topology>
    </subcellularLocation>
</comment>
<keyword evidence="10 27" id="KW-0812">Transmembrane</keyword>
<comment type="similarity">
    <text evidence="5">Belongs to the bacterial ribosomal protein bL32 family.</text>
</comment>
<evidence type="ECO:0000256" key="10">
    <source>
        <dbReference type="ARBA" id="ARBA00022692"/>
    </source>
</evidence>
<dbReference type="SUPFAM" id="SSF144091">
    <property type="entry name" value="Rhomboid-like"/>
    <property type="match status" value="1"/>
</dbReference>
<comment type="catalytic activity">
    <reaction evidence="1">
        <text>Cleaves type-1 transmembrane domains using a catalytic dyad composed of serine and histidine that are contributed by different transmembrane domains.</text>
        <dbReference type="EC" id="3.4.21.105"/>
    </reaction>
</comment>
<keyword evidence="12 25" id="KW-0547">Nucleotide-binding</keyword>
<feature type="binding site" evidence="25">
    <location>
        <position position="1158"/>
    </location>
    <ligand>
        <name>ATP</name>
        <dbReference type="ChEBI" id="CHEBI:30616"/>
    </ligand>
</feature>
<evidence type="ECO:0000256" key="17">
    <source>
        <dbReference type="ARBA" id="ARBA00022842"/>
    </source>
</evidence>
<evidence type="ECO:0000256" key="14">
    <source>
        <dbReference type="ARBA" id="ARBA00022825"/>
    </source>
</evidence>
<keyword evidence="17 26" id="KW-0460">Magnesium</keyword>
<dbReference type="GO" id="GO:0006508">
    <property type="term" value="P:proteolysis"/>
    <property type="evidence" value="ECO:0007669"/>
    <property type="project" value="UniProtKB-KW"/>
</dbReference>
<evidence type="ECO:0000256" key="20">
    <source>
        <dbReference type="ARBA" id="ARBA00022989"/>
    </source>
</evidence>
<feature type="transmembrane region" description="Helical" evidence="27">
    <location>
        <begin position="759"/>
        <end position="779"/>
    </location>
</feature>
<dbReference type="Pfam" id="PF01783">
    <property type="entry name" value="Ribosomal_L32p"/>
    <property type="match status" value="1"/>
</dbReference>
<sequence length="1597" mass="179683">MLRSVVRTVEQLLVHFRWPGPPPALAVCQIASTNAPTSAPYDINRILQDFGIVFGVPKSRTSRPTKQTRKYSYNKLLPTKTNLISCQQCGGLHEIHTICGRIIDYGVPDYVTNYGQLLSAMYPKLAPLGDARSHQVPSHQVPLQMECESPEECNNWLVLFRRYDRDRDGFIPVNELRQWVHESGASFGLSGREQEALLTNVDHNGDHLVDFAEFCTLMSKAKRHHMQHIMFRAAQFILPKSQREQPFSELQQYNCMPPPLFLIFITLAQIGVYIYYVVDYDYGISISGPVPTRSPLIYDPTKRYQVWRYLSYMFIHIGIYHILFNSLTQIIIGIPLELVHKPWRIAIVYLLGVVAGSLAVSVSDPNVFLAGASGGVYALITAHVANLIVNWAEMEFAIIRALAMAILIGADVGVAIYNRYALQEGNKVSYVAHIGGGVAGLLLGIVVLRNFRKKLWERVIWWIALVGFVILFLFTCKYNAVTFLPRFLMEQFRRYNNIFFLIIALLQQIPDVSPTGRYTTAVPFIIILSISALKEIFEDLKRRKSDMKVNNFRVQVFRGTTWMDYSWKDVCVGDVVRVDNDHLFPADLVLLSSSEPQAMAYIETSNLDGETNLKIRQGLTATSHLLDHEKLANFNAEIECDTPNRHVHEFTGTLKLPDHGQAYPLGSNQMLLRGARLKNTKWVFGAVVYTGHDSKLLMNSKTAPLKRSDVDIVTNKQIIYLFFALIIMALVSAVGAQIWENGNIPEAWYLGFDGSNSANFGWNLLTFFILYNNLIPISLQVTLEVVRFLQAFYINNVRLSCTDEAEVFDDRSLLANLNGRHITAPFIREFLTIMSVCHTVVPEQTPGDDTVNYQASSPDESALVRGASTQDFVFHTRKPESITVRILGEDKKFELLNVLEFTSDRKRMGVVVRCPDGKIKLYVKGADNVIYERLSKSEKNLYLDSTTKDLIDFASKGYRTLCFAKADISEERYTEWRQGFYEASIAIERREQRLAEEAEKIECDLTLIGATAIEDKLQDDVPETIAALLKAEIKIWVLTGDKRETAINIAHSCRLLSPQTTLLIIDKATYEETFDKIHEYLERMRVPNDCENDVGLIIEGASLRHALIGEARGDFRALATVCRAVVCCRATPMQKAEVVELIKEATNEIVLAVGDGANDVAMIQAANVGIGISGQEGLQAASASDYAIGQFRFLRRLLLVHGASNFHRTVKVILYSFYKNICLYIIELWFAFFSAWSGQAMFERWTIGLFNVIFTAWPPLALGLFDRPATDVTMLKYPKLYVLSQKRDAFSVKEFWIWIGMAVWHSILLFFLTFGFLHPSVVWDNGRTGGWLMLGNSVYTYVVATVCIKALLESDTWSVVMHIATWGSILLWIVFLLIYSEAWVFTSLGADMLGMSTIVFSSPLFWAGLLVIPVSTLLLDFTYKVVKRTIFRSVADDVRLMEHSMTSSGGGFVAAFTSRRRTQPPTPGNLTLSQYGSTAPVQRSESAITSSTMFSATPTSPMSPFVDMPGMPDVRFASTRGDNVESIIDRSSSVEAERMSETARLLKGTMFRRSSSGAALQEQAMHGFAFSQEEHGAVAQSDLIRSYDSTRAKPQGL</sequence>